<dbReference type="Gene3D" id="3.20.20.80">
    <property type="entry name" value="Glycosidases"/>
    <property type="match status" value="1"/>
</dbReference>
<evidence type="ECO:0000313" key="9">
    <source>
        <dbReference type="EMBL" id="CAD0000583.1"/>
    </source>
</evidence>
<evidence type="ECO:0000256" key="3">
    <source>
        <dbReference type="ARBA" id="ARBA00023295"/>
    </source>
</evidence>
<evidence type="ECO:0000259" key="7">
    <source>
        <dbReference type="Pfam" id="PF16355"/>
    </source>
</evidence>
<evidence type="ECO:0000259" key="6">
    <source>
        <dbReference type="Pfam" id="PF02837"/>
    </source>
</evidence>
<evidence type="ECO:0000256" key="2">
    <source>
        <dbReference type="ARBA" id="ARBA00022801"/>
    </source>
</evidence>
<dbReference type="Pfam" id="PF02837">
    <property type="entry name" value="Glyco_hydro_2_N"/>
    <property type="match status" value="1"/>
</dbReference>
<keyword evidence="3" id="KW-0326">Glycosidase</keyword>
<dbReference type="InterPro" id="IPR013783">
    <property type="entry name" value="Ig-like_fold"/>
</dbReference>
<dbReference type="GO" id="GO:0005975">
    <property type="term" value="P:carbohydrate metabolic process"/>
    <property type="evidence" value="ECO:0007669"/>
    <property type="project" value="InterPro"/>
</dbReference>
<dbReference type="Proteomes" id="UP000556700">
    <property type="component" value="Unassembled WGS sequence"/>
</dbReference>
<feature type="domain" description="Glycoside hydrolase family 2" evidence="8">
    <location>
        <begin position="714"/>
        <end position="807"/>
    </location>
</feature>
<dbReference type="InterPro" id="IPR006103">
    <property type="entry name" value="Glyco_hydro_2_cat"/>
</dbReference>
<feature type="domain" description="DUF4982" evidence="7">
    <location>
        <begin position="642"/>
        <end position="700"/>
    </location>
</feature>
<evidence type="ECO:0000259" key="8">
    <source>
        <dbReference type="Pfam" id="PF18565"/>
    </source>
</evidence>
<evidence type="ECO:0000256" key="1">
    <source>
        <dbReference type="ARBA" id="ARBA00007401"/>
    </source>
</evidence>
<dbReference type="AlphaFoldDB" id="A0A6V6YMB1"/>
<dbReference type="EMBL" id="CAIJDO010000050">
    <property type="protein sequence ID" value="CAD0000583.1"/>
    <property type="molecule type" value="Genomic_DNA"/>
</dbReference>
<evidence type="ECO:0000313" key="10">
    <source>
        <dbReference type="Proteomes" id="UP000556700"/>
    </source>
</evidence>
<dbReference type="InterPro" id="IPR036156">
    <property type="entry name" value="Beta-gal/glucu_dom_sf"/>
</dbReference>
<dbReference type="GO" id="GO:0004553">
    <property type="term" value="F:hydrolase activity, hydrolyzing O-glycosyl compounds"/>
    <property type="evidence" value="ECO:0007669"/>
    <property type="project" value="InterPro"/>
</dbReference>
<evidence type="ECO:0000259" key="5">
    <source>
        <dbReference type="Pfam" id="PF02836"/>
    </source>
</evidence>
<dbReference type="SUPFAM" id="SSF51445">
    <property type="entry name" value="(Trans)glycosidases"/>
    <property type="match status" value="1"/>
</dbReference>
<dbReference type="Pfam" id="PF00703">
    <property type="entry name" value="Glyco_hydro_2"/>
    <property type="match status" value="1"/>
</dbReference>
<dbReference type="InterPro" id="IPR051913">
    <property type="entry name" value="GH2_Domain-Containing"/>
</dbReference>
<dbReference type="SUPFAM" id="SSF49785">
    <property type="entry name" value="Galactose-binding domain-like"/>
    <property type="match status" value="1"/>
</dbReference>
<dbReference type="InterPro" id="IPR006101">
    <property type="entry name" value="Glyco_hydro_2"/>
</dbReference>
<dbReference type="InterPro" id="IPR023232">
    <property type="entry name" value="Glyco_hydro_2_AS"/>
</dbReference>
<dbReference type="PROSITE" id="PS00608">
    <property type="entry name" value="GLYCOSYL_HYDROL_F2_2"/>
    <property type="match status" value="1"/>
</dbReference>
<comment type="similarity">
    <text evidence="1">Belongs to the glycosyl hydrolase 2 family.</text>
</comment>
<dbReference type="PANTHER" id="PTHR42732">
    <property type="entry name" value="BETA-GALACTOSIDASE"/>
    <property type="match status" value="1"/>
</dbReference>
<feature type="domain" description="Glycoside hydrolase family 2 catalytic" evidence="5">
    <location>
        <begin position="318"/>
        <end position="468"/>
    </location>
</feature>
<dbReference type="InterPro" id="IPR017853">
    <property type="entry name" value="GH"/>
</dbReference>
<dbReference type="PRINTS" id="PR00132">
    <property type="entry name" value="GLHYDRLASE2"/>
</dbReference>
<dbReference type="Pfam" id="PF02836">
    <property type="entry name" value="Glyco_hydro_2_C"/>
    <property type="match status" value="1"/>
</dbReference>
<proteinExistence type="inferred from homology"/>
<dbReference type="InterPro" id="IPR006104">
    <property type="entry name" value="Glyco_hydro_2_N"/>
</dbReference>
<comment type="caution">
    <text evidence="9">The sequence shown here is derived from an EMBL/GenBank/DDBJ whole genome shotgun (WGS) entry which is preliminary data.</text>
</comment>
<dbReference type="InterPro" id="IPR040605">
    <property type="entry name" value="Glyco_hydro2_dom5"/>
</dbReference>
<dbReference type="Gene3D" id="2.60.40.10">
    <property type="entry name" value="Immunoglobulins"/>
    <property type="match status" value="3"/>
</dbReference>
<feature type="domain" description="Glycosyl hydrolases family 2 sugar binding" evidence="6">
    <location>
        <begin position="45"/>
        <end position="194"/>
    </location>
</feature>
<organism evidence="9 10">
    <name type="scientific">Flavobacterium chungangense</name>
    <dbReference type="NCBI Taxonomy" id="554283"/>
    <lineage>
        <taxon>Bacteria</taxon>
        <taxon>Pseudomonadati</taxon>
        <taxon>Bacteroidota</taxon>
        <taxon>Flavobacteriia</taxon>
        <taxon>Flavobacteriales</taxon>
        <taxon>Flavobacteriaceae</taxon>
        <taxon>Flavobacterium</taxon>
    </lineage>
</organism>
<dbReference type="InterPro" id="IPR032311">
    <property type="entry name" value="DUF4982"/>
</dbReference>
<dbReference type="SUPFAM" id="SSF49303">
    <property type="entry name" value="beta-Galactosidase/glucuronidase domain"/>
    <property type="match status" value="1"/>
</dbReference>
<gene>
    <name evidence="9" type="ORF">FLACHUCJ7_00119</name>
</gene>
<protein>
    <submittedName>
        <fullName evidence="9">Glycoside hydrolase</fullName>
    </submittedName>
</protein>
<dbReference type="InterPro" id="IPR008979">
    <property type="entry name" value="Galactose-bd-like_sf"/>
</dbReference>
<name>A0A6V6YMB1_9FLAO</name>
<dbReference type="Gene3D" id="2.60.120.260">
    <property type="entry name" value="Galactose-binding domain-like"/>
    <property type="match status" value="1"/>
</dbReference>
<evidence type="ECO:0000259" key="4">
    <source>
        <dbReference type="Pfam" id="PF00703"/>
    </source>
</evidence>
<dbReference type="Pfam" id="PF16355">
    <property type="entry name" value="DUF4982"/>
    <property type="match status" value="1"/>
</dbReference>
<reference evidence="9 10" key="1">
    <citation type="submission" date="2020-06" db="EMBL/GenBank/DDBJ databases">
        <authorList>
            <person name="Criscuolo A."/>
        </authorList>
    </citation>
    <scope>NUCLEOTIDE SEQUENCE [LARGE SCALE GENOMIC DNA]</scope>
    <source>
        <strain evidence="10">CIP 110025</strain>
    </source>
</reference>
<sequence>MPYMVLKIFIMVKKYQNVLQKTTIVLALSLLVACASKSKNVRIVEDFNQNWNFKLGDHPTAIQSDFNTADWRTLQLPHDWSIEGAFNKDNPTKQAQAFLPAGKGWYRKTFTLPEDWATKNVSIEFAGVFKNSEVFINGHSLGMRPNGYISFTYELSQYLNFGKENVIAVKVDNDAQPNSRWYTGSGIYRNVRLVASEKLHVAKWGTYVTTPEVSAEKASVHLEVTIENKTNSEKEFQLVTSILDANNKEVANAKTTEKIGANTNAKKIHNLNVNQPKLWDTEHPNLYKIVTTIYENSKAVDNYETPLGFRFFSFDAEKGFSLNGKPTKILGVCLHHDNGALGAVENIHAVKRKLKIMKEMGANAIRMAHNPHSLEMMQLCDEMGFIVQDEFTDVWKKKKVTNDYHKDWDAWHKQDLEDFIKRDRNHPSVIMWSIGNEIREQFDSTGIAITRELAQIVKSLDMTRPVTSALTENVIEKNFIYQSGALDLLGFNYKHEDYKDFPVRFKGQKILASESVSALETRGHYDFPSDGIKAWPPKHGAPFDGNADWTVSAFDQVQSYWGTTHETNWKTIKKQDFMAGTFIWTGFDYLGEPDPYPYPARSSYFGIIDLAGFPKDVYYMYQSEWTTKPVLHIFPHWNWTAGQEVDVWAYYNNADEVELFLNGKSLGKKAKQNDDLHISWRVKYEPGTIKAVSRKDGKVVLEKEIHTAGAASKIDLKVNKSTIKNDTYDLVYVTVSIVDKEGNLLPNANDLINFEVTGGGKLVGVDNGYQANLDSFKANSCKLFNGKCIAIIQSNGKKEKIQLKASTGNGITGSAIEIKVD</sequence>
<feature type="domain" description="Glycoside hydrolase family 2 immunoglobulin-like beta-sandwich" evidence="4">
    <location>
        <begin position="207"/>
        <end position="310"/>
    </location>
</feature>
<dbReference type="PROSITE" id="PS51257">
    <property type="entry name" value="PROKAR_LIPOPROTEIN"/>
    <property type="match status" value="1"/>
</dbReference>
<keyword evidence="2 9" id="KW-0378">Hydrolase</keyword>
<dbReference type="Pfam" id="PF18565">
    <property type="entry name" value="Glyco_hydro2_C5"/>
    <property type="match status" value="1"/>
</dbReference>
<accession>A0A6V6YMB1</accession>
<dbReference type="InterPro" id="IPR006102">
    <property type="entry name" value="Ig-like_GH2"/>
</dbReference>
<dbReference type="PANTHER" id="PTHR42732:SF1">
    <property type="entry name" value="BETA-MANNOSIDASE"/>
    <property type="match status" value="1"/>
</dbReference>
<keyword evidence="10" id="KW-1185">Reference proteome</keyword>